<dbReference type="InterPro" id="IPR003663">
    <property type="entry name" value="Sugar/inositol_transpt"/>
</dbReference>
<dbReference type="GeneID" id="81426162"/>
<dbReference type="InterPro" id="IPR036259">
    <property type="entry name" value="MFS_trans_sf"/>
</dbReference>
<dbReference type="Pfam" id="PF00083">
    <property type="entry name" value="Sugar_tr"/>
    <property type="match status" value="1"/>
</dbReference>
<evidence type="ECO:0000256" key="2">
    <source>
        <dbReference type="ARBA" id="ARBA00010992"/>
    </source>
</evidence>
<evidence type="ECO:0000256" key="7">
    <source>
        <dbReference type="RuleBase" id="RU003346"/>
    </source>
</evidence>
<dbReference type="PRINTS" id="PR00171">
    <property type="entry name" value="SUGRTRNSPORT"/>
</dbReference>
<feature type="transmembrane region" description="Helical" evidence="8">
    <location>
        <begin position="332"/>
        <end position="353"/>
    </location>
</feature>
<feature type="transmembrane region" description="Helical" evidence="8">
    <location>
        <begin position="83"/>
        <end position="105"/>
    </location>
</feature>
<feature type="transmembrane region" description="Helical" evidence="8">
    <location>
        <begin position="301"/>
        <end position="320"/>
    </location>
</feature>
<dbReference type="InterPro" id="IPR020846">
    <property type="entry name" value="MFS_dom"/>
</dbReference>
<feature type="domain" description="Major facilitator superfamily (MFS) profile" evidence="9">
    <location>
        <begin position="15"/>
        <end position="454"/>
    </location>
</feature>
<evidence type="ECO:0000256" key="4">
    <source>
        <dbReference type="ARBA" id="ARBA00022692"/>
    </source>
</evidence>
<name>A0A9W9IB37_9EURO</name>
<organism evidence="10 11">
    <name type="scientific">Penicillium canariense</name>
    <dbReference type="NCBI Taxonomy" id="189055"/>
    <lineage>
        <taxon>Eukaryota</taxon>
        <taxon>Fungi</taxon>
        <taxon>Dikarya</taxon>
        <taxon>Ascomycota</taxon>
        <taxon>Pezizomycotina</taxon>
        <taxon>Eurotiomycetes</taxon>
        <taxon>Eurotiomycetidae</taxon>
        <taxon>Eurotiales</taxon>
        <taxon>Aspergillaceae</taxon>
        <taxon>Penicillium</taxon>
    </lineage>
</organism>
<proteinExistence type="inferred from homology"/>
<reference evidence="10" key="1">
    <citation type="submission" date="2022-11" db="EMBL/GenBank/DDBJ databases">
        <authorList>
            <person name="Petersen C."/>
        </authorList>
    </citation>
    <scope>NUCLEOTIDE SEQUENCE</scope>
    <source>
        <strain evidence="10">IBT 26290</strain>
    </source>
</reference>
<feature type="transmembrane region" description="Helical" evidence="8">
    <location>
        <begin position="111"/>
        <end position="130"/>
    </location>
</feature>
<dbReference type="SUPFAM" id="SSF103473">
    <property type="entry name" value="MFS general substrate transporter"/>
    <property type="match status" value="1"/>
</dbReference>
<dbReference type="EMBL" id="JAPQKN010000002">
    <property type="protein sequence ID" value="KAJ5169267.1"/>
    <property type="molecule type" value="Genomic_DNA"/>
</dbReference>
<dbReference type="Gene3D" id="1.20.1250.20">
    <property type="entry name" value="MFS general substrate transporter like domains"/>
    <property type="match status" value="1"/>
</dbReference>
<evidence type="ECO:0000313" key="10">
    <source>
        <dbReference type="EMBL" id="KAJ5169267.1"/>
    </source>
</evidence>
<keyword evidence="4 8" id="KW-0812">Transmembrane</keyword>
<keyword evidence="5 8" id="KW-1133">Transmembrane helix</keyword>
<feature type="transmembrane region" description="Helical" evidence="8">
    <location>
        <begin position="172"/>
        <end position="194"/>
    </location>
</feature>
<feature type="transmembrane region" description="Helical" evidence="8">
    <location>
        <begin position="142"/>
        <end position="160"/>
    </location>
</feature>
<evidence type="ECO:0000256" key="5">
    <source>
        <dbReference type="ARBA" id="ARBA00022989"/>
    </source>
</evidence>
<dbReference type="InterPro" id="IPR050360">
    <property type="entry name" value="MFS_Sugar_Transporters"/>
</dbReference>
<gene>
    <name evidence="10" type="ORF">N7482_004861</name>
</gene>
<feature type="transmembrane region" description="Helical" evidence="8">
    <location>
        <begin position="365"/>
        <end position="388"/>
    </location>
</feature>
<dbReference type="PROSITE" id="PS50850">
    <property type="entry name" value="MFS"/>
    <property type="match status" value="1"/>
</dbReference>
<dbReference type="NCBIfam" id="TIGR00879">
    <property type="entry name" value="SP"/>
    <property type="match status" value="1"/>
</dbReference>
<dbReference type="InterPro" id="IPR005828">
    <property type="entry name" value="MFS_sugar_transport-like"/>
</dbReference>
<evidence type="ECO:0000313" key="11">
    <source>
        <dbReference type="Proteomes" id="UP001149163"/>
    </source>
</evidence>
<keyword evidence="11" id="KW-1185">Reference proteome</keyword>
<dbReference type="GO" id="GO:0005351">
    <property type="term" value="F:carbohydrate:proton symporter activity"/>
    <property type="evidence" value="ECO:0007669"/>
    <property type="project" value="TreeGrafter"/>
</dbReference>
<protein>
    <recommendedName>
        <fullName evidence="9">Major facilitator superfamily (MFS) profile domain-containing protein</fullName>
    </recommendedName>
</protein>
<dbReference type="Proteomes" id="UP001149163">
    <property type="component" value="Unassembled WGS sequence"/>
</dbReference>
<keyword evidence="3 7" id="KW-0813">Transport</keyword>
<accession>A0A9W9IB37</accession>
<dbReference type="AlphaFoldDB" id="A0A9W9IB37"/>
<evidence type="ECO:0000259" key="9">
    <source>
        <dbReference type="PROSITE" id="PS50850"/>
    </source>
</evidence>
<comment type="subcellular location">
    <subcellularLocation>
        <location evidence="1">Membrane</location>
        <topology evidence="1">Multi-pass membrane protein</topology>
    </subcellularLocation>
</comment>
<dbReference type="GO" id="GO:0016020">
    <property type="term" value="C:membrane"/>
    <property type="evidence" value="ECO:0007669"/>
    <property type="project" value="UniProtKB-SubCell"/>
</dbReference>
<dbReference type="PANTHER" id="PTHR48022:SF28">
    <property type="entry name" value="MAJOR FACILITATOR SUPERFAMILY (MFS) PROFILE DOMAIN-CONTAINING PROTEIN-RELATED"/>
    <property type="match status" value="1"/>
</dbReference>
<comment type="similarity">
    <text evidence="2 7">Belongs to the major facilitator superfamily. Sugar transporter (TC 2.A.1.1) family.</text>
</comment>
<keyword evidence="6 8" id="KW-0472">Membrane</keyword>
<evidence type="ECO:0000256" key="3">
    <source>
        <dbReference type="ARBA" id="ARBA00022448"/>
    </source>
</evidence>
<dbReference type="RefSeq" id="XP_056545728.1">
    <property type="nucleotide sequence ID" value="XM_056686986.1"/>
</dbReference>
<feature type="transmembrane region" description="Helical" evidence="8">
    <location>
        <begin position="429"/>
        <end position="450"/>
    </location>
</feature>
<sequence>MGFRKLRGDSLGVAISGASAAAFMLFGYDNGVFAGIINADSFRSQFGYPSSSMTGTIVAVYNLGCFLGCMIAAQFGRKMGRRLTIIVSQWICLLGTILQCTAFTIPHLIVGRVVTGVATGMATSTIPTWVSETCKADRRGALVAFQLAIVSGGILIAYWLDYGMLYATGQVVWRFPVAFQAVFSIATIGMVHFLPESPRLLYDKGQITEGDEVLCRLKDLPLEHPVLQKERAEIFAAIELEHNQPKMTLRKLLFEESELKLLRRIIIGVSCQCIQQLTGIAVVIGYLPFVAHNEIGLSENLAQIMGGIGAIVYLLASFPPMYFVERFGRRKCLMGGSAAMTLCWFLLIIFLALGEKRNSKGLLYAGIVMMYIYQIAFAFSWLSVPWIYPPEITPLNVRHIGAATATSAEWLTAFLVQEVTPIAVTSIGWKYYILFTCVCLVSIPIVYFYFPETSGKSLEEIDMIFSSGSLHHPGSLGSMDEKVISDERYKEEEEKPTVEKVEEVL</sequence>
<dbReference type="PANTHER" id="PTHR48022">
    <property type="entry name" value="PLASTIDIC GLUCOSE TRANSPORTER 4"/>
    <property type="match status" value="1"/>
</dbReference>
<feature type="transmembrane region" description="Helical" evidence="8">
    <location>
        <begin position="265"/>
        <end position="289"/>
    </location>
</feature>
<reference evidence="10" key="2">
    <citation type="journal article" date="2023" name="IMA Fungus">
        <title>Comparative genomic study of the Penicillium genus elucidates a diverse pangenome and 15 lateral gene transfer events.</title>
        <authorList>
            <person name="Petersen C."/>
            <person name="Sorensen T."/>
            <person name="Nielsen M.R."/>
            <person name="Sondergaard T.E."/>
            <person name="Sorensen J.L."/>
            <person name="Fitzpatrick D.A."/>
            <person name="Frisvad J.C."/>
            <person name="Nielsen K.L."/>
        </authorList>
    </citation>
    <scope>NUCLEOTIDE SEQUENCE</scope>
    <source>
        <strain evidence="10">IBT 26290</strain>
    </source>
</reference>
<dbReference type="OrthoDB" id="6612291at2759"/>
<evidence type="ECO:0000256" key="8">
    <source>
        <dbReference type="SAM" id="Phobius"/>
    </source>
</evidence>
<comment type="caution">
    <text evidence="10">The sequence shown here is derived from an EMBL/GenBank/DDBJ whole genome shotgun (WGS) entry which is preliminary data.</text>
</comment>
<evidence type="ECO:0000256" key="1">
    <source>
        <dbReference type="ARBA" id="ARBA00004141"/>
    </source>
</evidence>
<feature type="transmembrane region" description="Helical" evidence="8">
    <location>
        <begin position="58"/>
        <end position="76"/>
    </location>
</feature>
<evidence type="ECO:0000256" key="6">
    <source>
        <dbReference type="ARBA" id="ARBA00023136"/>
    </source>
</evidence>
<dbReference type="FunFam" id="1.20.1250.20:FF:000134">
    <property type="entry name" value="MFS sugar transporter protein"/>
    <property type="match status" value="1"/>
</dbReference>